<comment type="caution">
    <text evidence="1">The sequence shown here is derived from an EMBL/GenBank/DDBJ whole genome shotgun (WGS) entry which is preliminary data.</text>
</comment>
<organism evidence="1 2">
    <name type="scientific">Fusarium decemcellulare</name>
    <dbReference type="NCBI Taxonomy" id="57161"/>
    <lineage>
        <taxon>Eukaryota</taxon>
        <taxon>Fungi</taxon>
        <taxon>Dikarya</taxon>
        <taxon>Ascomycota</taxon>
        <taxon>Pezizomycotina</taxon>
        <taxon>Sordariomycetes</taxon>
        <taxon>Hypocreomycetidae</taxon>
        <taxon>Hypocreales</taxon>
        <taxon>Nectriaceae</taxon>
        <taxon>Fusarium</taxon>
        <taxon>Fusarium decemcellulare species complex</taxon>
    </lineage>
</organism>
<gene>
    <name evidence="1" type="ORF">NM208_g7925</name>
</gene>
<protein>
    <submittedName>
        <fullName evidence="1">Uncharacterized protein</fullName>
    </submittedName>
</protein>
<name>A0ACC1S7G1_9HYPO</name>
<sequence length="754" mass="83158">MDSKRKANGAAASVETDDRAAKRRKLADEFDLSKGETRESTTAYGMAFLEQLRRTADKGGRLVATYFEKLPPRDGNAEYYKQTRMPISLELIEKKLNNGEFENLAKLESYFKRMIANAKEFYPRSSTTFDDAERIRKALSNYMTKTNPAYHNRGYQAMPTPLPPEDSNEAEADEDAEGEENSEDVIEEADNDENEEEDDEEEAKEEEEEGEEEEPSSRRRTITLKRRGPGRPSTSRRASTRVKEPPKSAAPSIKPDHQYEDVPYKGLSFYEAQEKVVEELLRHRDPEYEDAYFEPFINLPPRALKDYYKVITDPLSIKKLQKMVKGMHSRGETTGASDFKTWSAFGEKAKLLWTNAYFYNEEGSEIYALAQELEEFFGDQFKQAQAAVPEPSQPKIKLKVGQSSDTPTPSGKKITIHVGGQRDSGDSPAPVQQTGTGTNGQNVNGTSTPALSINPQLDKARSVSASVPSPSPSIQGALKAEDISVPSSAGVPQPPSVASAQGTPGANAAAIPAVQPPPVIHNPLANGYMEQRHPRRPGKGVKDALIESVRIQVHPGFQSHSPTLATVRPDPFQMRQSVTINLSPHLNRILVVPAIPEHLHDRQYSLWTLFNKQPLKPIHHQAPGQQPNEHAFETVLHHGVNSIEVHLIAAIPRNERVPGGPEVELEIFTILVNHVAELDVPPWYDGAWDSASGGTANMDSPSKDTTSRDTASGDTVSRDTAGMDSASRGTASRDKLVDETAPCSVIHDAGEEPS</sequence>
<proteinExistence type="predicted"/>
<reference evidence="1" key="1">
    <citation type="submission" date="2022-08" db="EMBL/GenBank/DDBJ databases">
        <title>Genome Sequence of Fusarium decemcellulare.</title>
        <authorList>
            <person name="Buettner E."/>
        </authorList>
    </citation>
    <scope>NUCLEOTIDE SEQUENCE</scope>
    <source>
        <strain evidence="1">Babe19</strain>
    </source>
</reference>
<evidence type="ECO:0000313" key="2">
    <source>
        <dbReference type="Proteomes" id="UP001148629"/>
    </source>
</evidence>
<keyword evidence="2" id="KW-1185">Reference proteome</keyword>
<accession>A0ACC1S7G1</accession>
<evidence type="ECO:0000313" key="1">
    <source>
        <dbReference type="EMBL" id="KAJ3533571.1"/>
    </source>
</evidence>
<dbReference type="Proteomes" id="UP001148629">
    <property type="component" value="Unassembled WGS sequence"/>
</dbReference>
<dbReference type="EMBL" id="JANRMS010000856">
    <property type="protein sequence ID" value="KAJ3533571.1"/>
    <property type="molecule type" value="Genomic_DNA"/>
</dbReference>